<reference evidence="1" key="1">
    <citation type="journal article" date="2020" name="Phytopathology">
        <title>Genome sequence of the chestnut blight fungus Cryphonectria parasitica EP155: A fundamental resource for an archetypical invasive plant pathogen.</title>
        <authorList>
            <person name="Crouch J.A."/>
            <person name="Dawe A."/>
            <person name="Aerts A."/>
            <person name="Barry K."/>
            <person name="Churchill A.C.L."/>
            <person name="Grimwood J."/>
            <person name="Hillman B."/>
            <person name="Milgroom M.G."/>
            <person name="Pangilinan J."/>
            <person name="Smith M."/>
            <person name="Salamov A."/>
            <person name="Schmutz J."/>
            <person name="Yadav J."/>
            <person name="Grigoriev I.V."/>
            <person name="Nuss D."/>
        </authorList>
    </citation>
    <scope>NUCLEOTIDE SEQUENCE</scope>
    <source>
        <strain evidence="1">EP155</strain>
    </source>
</reference>
<sequence length="119" mass="12582">MTQPEGAKIGTPNDGPFATWASMMGALRIGGNLLSVKADREQDQDKGVSAVNAKLTYFSTVAVNPGEYGITINSEACPTLSSNSLEFLFEIPGTDSRDASVSFLAEKEKDAGVYLLADC</sequence>
<name>A0A9P4Y9J3_CRYP1</name>
<dbReference type="Proteomes" id="UP000803844">
    <property type="component" value="Unassembled WGS sequence"/>
</dbReference>
<dbReference type="GeneID" id="63840215"/>
<accession>A0A9P4Y9J3</accession>
<dbReference type="AlphaFoldDB" id="A0A9P4Y9J3"/>
<evidence type="ECO:0000313" key="2">
    <source>
        <dbReference type="Proteomes" id="UP000803844"/>
    </source>
</evidence>
<organism evidence="1 2">
    <name type="scientific">Cryphonectria parasitica (strain ATCC 38755 / EP155)</name>
    <dbReference type="NCBI Taxonomy" id="660469"/>
    <lineage>
        <taxon>Eukaryota</taxon>
        <taxon>Fungi</taxon>
        <taxon>Dikarya</taxon>
        <taxon>Ascomycota</taxon>
        <taxon>Pezizomycotina</taxon>
        <taxon>Sordariomycetes</taxon>
        <taxon>Sordariomycetidae</taxon>
        <taxon>Diaporthales</taxon>
        <taxon>Cryphonectriaceae</taxon>
        <taxon>Cryphonectria-Endothia species complex</taxon>
        <taxon>Cryphonectria</taxon>
    </lineage>
</organism>
<dbReference type="EMBL" id="MU032345">
    <property type="protein sequence ID" value="KAF3768998.1"/>
    <property type="molecule type" value="Genomic_DNA"/>
</dbReference>
<comment type="caution">
    <text evidence="1">The sequence shown here is derived from an EMBL/GenBank/DDBJ whole genome shotgun (WGS) entry which is preliminary data.</text>
</comment>
<gene>
    <name evidence="1" type="ORF">M406DRAFT_355121</name>
</gene>
<keyword evidence="2" id="KW-1185">Reference proteome</keyword>
<evidence type="ECO:0000313" key="1">
    <source>
        <dbReference type="EMBL" id="KAF3768998.1"/>
    </source>
</evidence>
<proteinExistence type="predicted"/>
<dbReference type="RefSeq" id="XP_040779959.1">
    <property type="nucleotide sequence ID" value="XM_040923086.1"/>
</dbReference>
<dbReference type="OrthoDB" id="5308323at2759"/>
<protein>
    <submittedName>
        <fullName evidence="1">Uncharacterized protein</fullName>
    </submittedName>
</protein>